<reference evidence="2" key="1">
    <citation type="journal article" date="2021" name="PeerJ">
        <title>Extensive microbial diversity within the chicken gut microbiome revealed by metagenomics and culture.</title>
        <authorList>
            <person name="Gilroy R."/>
            <person name="Ravi A."/>
            <person name="Getino M."/>
            <person name="Pursley I."/>
            <person name="Horton D.L."/>
            <person name="Alikhan N.F."/>
            <person name="Baker D."/>
            <person name="Gharbi K."/>
            <person name="Hall N."/>
            <person name="Watson M."/>
            <person name="Adriaenssens E.M."/>
            <person name="Foster-Nyarko E."/>
            <person name="Jarju S."/>
            <person name="Secka A."/>
            <person name="Antonio M."/>
            <person name="Oren A."/>
            <person name="Chaudhuri R.R."/>
            <person name="La Ragione R."/>
            <person name="Hildebrand F."/>
            <person name="Pallen M.J."/>
        </authorList>
    </citation>
    <scope>NUCLEOTIDE SEQUENCE</scope>
    <source>
        <strain evidence="2">ChiW19-6364</strain>
    </source>
</reference>
<gene>
    <name evidence="2" type="ORF">H9913_14465</name>
</gene>
<proteinExistence type="predicted"/>
<sequence>MELILTLVTIGLCLIIQRKMIGMLLVCAGIGIGLSIAVDLGTAERK</sequence>
<keyword evidence="1" id="KW-1133">Transmembrane helix</keyword>
<accession>A0A9D2RD76</accession>
<dbReference type="Proteomes" id="UP000823850">
    <property type="component" value="Unassembled WGS sequence"/>
</dbReference>
<evidence type="ECO:0000313" key="3">
    <source>
        <dbReference type="Proteomes" id="UP000823850"/>
    </source>
</evidence>
<evidence type="ECO:0000313" key="2">
    <source>
        <dbReference type="EMBL" id="HJD41216.1"/>
    </source>
</evidence>
<evidence type="ECO:0000256" key="1">
    <source>
        <dbReference type="SAM" id="Phobius"/>
    </source>
</evidence>
<keyword evidence="1" id="KW-0812">Transmembrane</keyword>
<dbReference type="AlphaFoldDB" id="A0A9D2RD76"/>
<organism evidence="2 3">
    <name type="scientific">Candidatus Blautia stercoripullorum</name>
    <dbReference type="NCBI Taxonomy" id="2838502"/>
    <lineage>
        <taxon>Bacteria</taxon>
        <taxon>Bacillati</taxon>
        <taxon>Bacillota</taxon>
        <taxon>Clostridia</taxon>
        <taxon>Lachnospirales</taxon>
        <taxon>Lachnospiraceae</taxon>
        <taxon>Blautia</taxon>
    </lineage>
</organism>
<comment type="caution">
    <text evidence="2">The sequence shown here is derived from an EMBL/GenBank/DDBJ whole genome shotgun (WGS) entry which is preliminary data.</text>
</comment>
<keyword evidence="1" id="KW-0472">Membrane</keyword>
<dbReference type="EMBL" id="DWUX01000249">
    <property type="protein sequence ID" value="HJD41216.1"/>
    <property type="molecule type" value="Genomic_DNA"/>
</dbReference>
<protein>
    <submittedName>
        <fullName evidence="2">Uncharacterized protein</fullName>
    </submittedName>
</protein>
<name>A0A9D2RD76_9FIRM</name>
<feature type="transmembrane region" description="Helical" evidence="1">
    <location>
        <begin position="20"/>
        <end position="40"/>
    </location>
</feature>
<reference evidence="2" key="2">
    <citation type="submission" date="2021-04" db="EMBL/GenBank/DDBJ databases">
        <authorList>
            <person name="Gilroy R."/>
        </authorList>
    </citation>
    <scope>NUCLEOTIDE SEQUENCE</scope>
    <source>
        <strain evidence="2">ChiW19-6364</strain>
    </source>
</reference>